<dbReference type="InterPro" id="IPR001810">
    <property type="entry name" value="F-box_dom"/>
</dbReference>
<accession>A0A0C3PZ16</accession>
<evidence type="ECO:0000313" key="4">
    <source>
        <dbReference type="Proteomes" id="UP000054248"/>
    </source>
</evidence>
<organism evidence="3 4">
    <name type="scientific">Tulasnella calospora MUT 4182</name>
    <dbReference type="NCBI Taxonomy" id="1051891"/>
    <lineage>
        <taxon>Eukaryota</taxon>
        <taxon>Fungi</taxon>
        <taxon>Dikarya</taxon>
        <taxon>Basidiomycota</taxon>
        <taxon>Agaricomycotina</taxon>
        <taxon>Agaricomycetes</taxon>
        <taxon>Cantharellales</taxon>
        <taxon>Tulasnellaceae</taxon>
        <taxon>Tulasnella</taxon>
    </lineage>
</organism>
<feature type="compositionally biased region" description="Basic and acidic residues" evidence="1">
    <location>
        <begin position="1"/>
        <end position="15"/>
    </location>
</feature>
<dbReference type="STRING" id="1051891.A0A0C3PZ16"/>
<reference evidence="4" key="2">
    <citation type="submission" date="2015-01" db="EMBL/GenBank/DDBJ databases">
        <title>Evolutionary Origins and Diversification of the Mycorrhizal Mutualists.</title>
        <authorList>
            <consortium name="DOE Joint Genome Institute"/>
            <consortium name="Mycorrhizal Genomics Consortium"/>
            <person name="Kohler A."/>
            <person name="Kuo A."/>
            <person name="Nagy L.G."/>
            <person name="Floudas D."/>
            <person name="Copeland A."/>
            <person name="Barry K.W."/>
            <person name="Cichocki N."/>
            <person name="Veneault-Fourrey C."/>
            <person name="LaButti K."/>
            <person name="Lindquist E.A."/>
            <person name="Lipzen A."/>
            <person name="Lundell T."/>
            <person name="Morin E."/>
            <person name="Murat C."/>
            <person name="Riley R."/>
            <person name="Ohm R."/>
            <person name="Sun H."/>
            <person name="Tunlid A."/>
            <person name="Henrissat B."/>
            <person name="Grigoriev I.V."/>
            <person name="Hibbett D.S."/>
            <person name="Martin F."/>
        </authorList>
    </citation>
    <scope>NUCLEOTIDE SEQUENCE [LARGE SCALE GENOMIC DNA]</scope>
    <source>
        <strain evidence="4">MUT 4182</strain>
    </source>
</reference>
<gene>
    <name evidence="3" type="ORF">M407DRAFT_29712</name>
</gene>
<keyword evidence="4" id="KW-1185">Reference proteome</keyword>
<dbReference type="Pfam" id="PF12937">
    <property type="entry name" value="F-box-like"/>
    <property type="match status" value="1"/>
</dbReference>
<dbReference type="EMBL" id="KN823166">
    <property type="protein sequence ID" value="KIO20655.1"/>
    <property type="molecule type" value="Genomic_DNA"/>
</dbReference>
<reference evidence="3 4" key="1">
    <citation type="submission" date="2014-04" db="EMBL/GenBank/DDBJ databases">
        <authorList>
            <consortium name="DOE Joint Genome Institute"/>
            <person name="Kuo A."/>
            <person name="Girlanda M."/>
            <person name="Perotto S."/>
            <person name="Kohler A."/>
            <person name="Nagy L.G."/>
            <person name="Floudas D."/>
            <person name="Copeland A."/>
            <person name="Barry K.W."/>
            <person name="Cichocki N."/>
            <person name="Veneault-Fourrey C."/>
            <person name="LaButti K."/>
            <person name="Lindquist E.A."/>
            <person name="Lipzen A."/>
            <person name="Lundell T."/>
            <person name="Morin E."/>
            <person name="Murat C."/>
            <person name="Sun H."/>
            <person name="Tunlid A."/>
            <person name="Henrissat B."/>
            <person name="Grigoriev I.V."/>
            <person name="Hibbett D.S."/>
            <person name="Martin F."/>
            <person name="Nordberg H.P."/>
            <person name="Cantor M.N."/>
            <person name="Hua S.X."/>
        </authorList>
    </citation>
    <scope>NUCLEOTIDE SEQUENCE [LARGE SCALE GENOMIC DNA]</scope>
    <source>
        <strain evidence="3 4">MUT 4182</strain>
    </source>
</reference>
<sequence>MCRVEAKEAQSEQIRKGQRAKFGHESLSGSKNNVTQAWRRAKRRGKIAVEAKGILNPSANNPHTPAIASTPAQPLQLEDCTAILQMMKPPQREAVAKALSILIGSVNAENAAQFVFTRVPATFAPLLSLPDNVEALKLARSYINTELDAVISCMQQRRNLAAPIYKLPLEILVMIFATYAEASSLKDEHCLLDLSTVSKLWHTAIIQSSQLWTVLKSDFPTKIMKLVLQRSGNHPLSLIWDSTNCDESEGGESEEKLELVVQNSRRLKSIEILVPEFGGPNVRRLLESNMPHLEKLEVKTIWETEDSGERIEKFTLSDGPSLQEIALEIMSLSSWSSPRLIGLLALELTRLLQPPSIEELLNILSNSPQLERLRLYALGWSDSWKRPLNKSITLPRIKEIELHQLDGSYLSAILASIYTPSSSHVGLTIDLYDNNGPSVFEEICSPGNIQLAALLGLGDSGSPSPGVPIPISILVNSNTAQMSKVGDAEERTILLKFGEDLCSRVVDLLGRFFLALPLIPTIDLVIDTGTYSWENGAFDLLPWSRSLRILSVHQPAVCRPVLKQLAERTDSLTTGWLGPNLTSIQLCYMHPGDDEPESDGAAIEALTPEDISAMVLGKMKQAAPASFNDAPRALVSLTILRIVNIRKT</sequence>
<name>A0A0C3PZ16_9AGAM</name>
<evidence type="ECO:0000259" key="2">
    <source>
        <dbReference type="Pfam" id="PF12937"/>
    </source>
</evidence>
<dbReference type="HOGENOM" id="CLU_422844_0_0_1"/>
<proteinExistence type="predicted"/>
<dbReference type="OrthoDB" id="2884925at2759"/>
<feature type="domain" description="F-box" evidence="2">
    <location>
        <begin position="165"/>
        <end position="213"/>
    </location>
</feature>
<dbReference type="AlphaFoldDB" id="A0A0C3PZ16"/>
<protein>
    <recommendedName>
        <fullName evidence="2">F-box domain-containing protein</fullName>
    </recommendedName>
</protein>
<evidence type="ECO:0000256" key="1">
    <source>
        <dbReference type="SAM" id="MobiDB-lite"/>
    </source>
</evidence>
<evidence type="ECO:0000313" key="3">
    <source>
        <dbReference type="EMBL" id="KIO20655.1"/>
    </source>
</evidence>
<feature type="region of interest" description="Disordered" evidence="1">
    <location>
        <begin position="1"/>
        <end position="34"/>
    </location>
</feature>
<dbReference type="Proteomes" id="UP000054248">
    <property type="component" value="Unassembled WGS sequence"/>
</dbReference>